<dbReference type="STRING" id="1395571.TMS3_0118225"/>
<comment type="similarity">
    <text evidence="1">Belongs to the SCO1/2 family.</text>
</comment>
<feature type="binding site" evidence="2">
    <location>
        <position position="70"/>
    </location>
    <ligand>
        <name>Cu cation</name>
        <dbReference type="ChEBI" id="CHEBI:23378"/>
    </ligand>
</feature>
<proteinExistence type="inferred from homology"/>
<dbReference type="PANTHER" id="PTHR12151">
    <property type="entry name" value="ELECTRON TRANSPORT PROTIN SCO1/SENC FAMILY MEMBER"/>
    <property type="match status" value="1"/>
</dbReference>
<keyword evidence="5" id="KW-1185">Reference proteome</keyword>
<reference evidence="4 5" key="1">
    <citation type="journal article" date="2014" name="Genome Announc.">
        <title>Draft Genome Sequence of Petroleum Oil-Degrading Marine Bacterium Pseudomonas taeanensis Strain MS-3, Isolated from a Crude Oil-Contaminated Seashore.</title>
        <authorList>
            <person name="Lee S.Y."/>
            <person name="Kim S.H."/>
            <person name="Lee D.G."/>
            <person name="Shin S."/>
            <person name="Yun S.H."/>
            <person name="Choi C.W."/>
            <person name="Chung Y.H."/>
            <person name="Choi J.S."/>
            <person name="Kahng H.Y."/>
            <person name="Kim S.I."/>
        </authorList>
    </citation>
    <scope>NUCLEOTIDE SEQUENCE [LARGE SCALE GENOMIC DNA]</scope>
    <source>
        <strain evidence="4 5">MS-3</strain>
    </source>
</reference>
<feature type="binding site" evidence="2">
    <location>
        <position position="74"/>
    </location>
    <ligand>
        <name>Cu cation</name>
        <dbReference type="ChEBI" id="CHEBI:23378"/>
    </ligand>
</feature>
<dbReference type="eggNOG" id="COG1999">
    <property type="taxonomic scope" value="Bacteria"/>
</dbReference>
<dbReference type="SUPFAM" id="SSF52833">
    <property type="entry name" value="Thioredoxin-like"/>
    <property type="match status" value="1"/>
</dbReference>
<dbReference type="Gene3D" id="3.40.30.10">
    <property type="entry name" value="Glutaredoxin"/>
    <property type="match status" value="1"/>
</dbReference>
<gene>
    <name evidence="4" type="ORF">TMS3_0118225</name>
</gene>
<dbReference type="PANTHER" id="PTHR12151:SF25">
    <property type="entry name" value="LINALOOL DEHYDRATASE_ISOMERASE DOMAIN-CONTAINING PROTEIN"/>
    <property type="match status" value="1"/>
</dbReference>
<sequence length="208" mass="22473">MIVLGVAAGPLQVHATQDHSAHQVQALPPAGTPVRFADVTLTDRQERPVRLKDDLVADKIVVMGFIYTSCTTVCPVISAIMQKVQTQLGERVGAQVQLVSISVDPLRDTPARLREYSLRYRPGPGWAWLTGSVQAVTDTLKGLGTWSADFADHQPVIMVGDGRSAQWTSFYGFTDPAVLVAKVEALSAAREHGTHVAHQASIEQGVRP</sequence>
<dbReference type="EMBL" id="AWSQ01000005">
    <property type="protein sequence ID" value="KFX68583.1"/>
    <property type="molecule type" value="Genomic_DNA"/>
</dbReference>
<keyword evidence="2" id="KW-0479">Metal-binding</keyword>
<protein>
    <submittedName>
        <fullName evidence="4">Electron transporter SenC</fullName>
    </submittedName>
</protein>
<dbReference type="InterPro" id="IPR036249">
    <property type="entry name" value="Thioredoxin-like_sf"/>
</dbReference>
<evidence type="ECO:0000256" key="2">
    <source>
        <dbReference type="PIRSR" id="PIRSR603782-1"/>
    </source>
</evidence>
<evidence type="ECO:0000256" key="1">
    <source>
        <dbReference type="ARBA" id="ARBA00010996"/>
    </source>
</evidence>
<evidence type="ECO:0000313" key="5">
    <source>
        <dbReference type="Proteomes" id="UP000030063"/>
    </source>
</evidence>
<dbReference type="GO" id="GO:0046872">
    <property type="term" value="F:metal ion binding"/>
    <property type="evidence" value="ECO:0007669"/>
    <property type="project" value="UniProtKB-KW"/>
</dbReference>
<accession>A0A0A1YHX2</accession>
<dbReference type="Proteomes" id="UP000030063">
    <property type="component" value="Unassembled WGS sequence"/>
</dbReference>
<dbReference type="InterPro" id="IPR003782">
    <property type="entry name" value="SCO1/SenC"/>
</dbReference>
<organism evidence="4 5">
    <name type="scientific">Pseudomonas taeanensis MS-3</name>
    <dbReference type="NCBI Taxonomy" id="1395571"/>
    <lineage>
        <taxon>Bacteria</taxon>
        <taxon>Pseudomonadati</taxon>
        <taxon>Pseudomonadota</taxon>
        <taxon>Gammaproteobacteria</taxon>
        <taxon>Pseudomonadales</taxon>
        <taxon>Pseudomonadaceae</taxon>
        <taxon>Pseudomonas</taxon>
    </lineage>
</organism>
<name>A0A0A1YHX2_9PSED</name>
<dbReference type="CDD" id="cd02968">
    <property type="entry name" value="SCO"/>
    <property type="match status" value="1"/>
</dbReference>
<evidence type="ECO:0000256" key="3">
    <source>
        <dbReference type="PIRSR" id="PIRSR603782-2"/>
    </source>
</evidence>
<evidence type="ECO:0000313" key="4">
    <source>
        <dbReference type="EMBL" id="KFX68583.1"/>
    </source>
</evidence>
<keyword evidence="2" id="KW-0186">Copper</keyword>
<comment type="caution">
    <text evidence="4">The sequence shown here is derived from an EMBL/GenBank/DDBJ whole genome shotgun (WGS) entry which is preliminary data.</text>
</comment>
<feature type="disulfide bond" description="Redox-active" evidence="3">
    <location>
        <begin position="70"/>
        <end position="74"/>
    </location>
</feature>
<dbReference type="Pfam" id="PF02630">
    <property type="entry name" value="SCO1-SenC"/>
    <property type="match status" value="1"/>
</dbReference>
<dbReference type="AlphaFoldDB" id="A0A0A1YHX2"/>
<keyword evidence="3" id="KW-1015">Disulfide bond</keyword>